<dbReference type="InterPro" id="IPR003615">
    <property type="entry name" value="HNH_nuc"/>
</dbReference>
<evidence type="ECO:0000313" key="3">
    <source>
        <dbReference type="EMBL" id="QIE88076.1"/>
    </source>
</evidence>
<feature type="domain" description="HNH nuclease" evidence="2">
    <location>
        <begin position="82"/>
        <end position="126"/>
    </location>
</feature>
<dbReference type="InterPro" id="IPR044925">
    <property type="entry name" value="His-Me_finger_sf"/>
</dbReference>
<proteinExistence type="predicted"/>
<reference evidence="3 4" key="1">
    <citation type="submission" date="2020-02" db="EMBL/GenBank/DDBJ databases">
        <title>Integrative conjugative elements (ICEs) and plasmids drive adaptation of Pseudomonas nitroreducens strain HBP1 to wastewater environment.</title>
        <authorList>
            <person name="Sentchilo V."/>
            <person name="Carraro N."/>
            <person name="Bertelli C."/>
            <person name="van der Meer J.R."/>
        </authorList>
    </citation>
    <scope>NUCLEOTIDE SEQUENCE [LARGE SCALE GENOMIC DNA]</scope>
    <source>
        <strain evidence="3 4">HBP1</strain>
    </source>
</reference>
<dbReference type="CDD" id="cd00569">
    <property type="entry name" value="HTH_Hin_like"/>
    <property type="match status" value="1"/>
</dbReference>
<dbReference type="Gene3D" id="1.10.10.60">
    <property type="entry name" value="Homeodomain-like"/>
    <property type="match status" value="1"/>
</dbReference>
<evidence type="ECO:0000259" key="2">
    <source>
        <dbReference type="Pfam" id="PF13392"/>
    </source>
</evidence>
<dbReference type="Pfam" id="PF13392">
    <property type="entry name" value="HNH_3"/>
    <property type="match status" value="1"/>
</dbReference>
<evidence type="ECO:0000313" key="4">
    <source>
        <dbReference type="Proteomes" id="UP000501063"/>
    </source>
</evidence>
<organism evidence="3 4">
    <name type="scientific">Pseudomonas nitroreducens</name>
    <dbReference type="NCBI Taxonomy" id="46680"/>
    <lineage>
        <taxon>Bacteria</taxon>
        <taxon>Pseudomonadati</taxon>
        <taxon>Pseudomonadota</taxon>
        <taxon>Gammaproteobacteria</taxon>
        <taxon>Pseudomonadales</taxon>
        <taxon>Pseudomonadaceae</taxon>
        <taxon>Pseudomonas</taxon>
    </lineage>
</organism>
<dbReference type="KEGG" id="pnt:G5B91_18085"/>
<dbReference type="SUPFAM" id="SSF54060">
    <property type="entry name" value="His-Me finger endonucleases"/>
    <property type="match status" value="1"/>
</dbReference>
<dbReference type="AlphaFoldDB" id="A0A6G6IXZ4"/>
<dbReference type="Gene3D" id="3.90.75.20">
    <property type="match status" value="1"/>
</dbReference>
<sequence>MRLCSVDGCSGKHYGNGFCEKHYHRNRRSGSADTDRRAMRRSLSDRFWKKVQKTEGCWLWTGYRNGTGYGEISRGGREGSMLAHRASYEINIGPIEDGLHVLHRCDNPRCVRPDHLFLGTHLDNMQDMARKGRGKQLGGGRRGESNGNSRVTNAQVREIKERLAAGEPQAQIARAFNVSKTLIYLIKIGKTREIA</sequence>
<feature type="region of interest" description="Disordered" evidence="1">
    <location>
        <begin position="131"/>
        <end position="153"/>
    </location>
</feature>
<name>A0A6G6IXZ4_PSENT</name>
<evidence type="ECO:0000256" key="1">
    <source>
        <dbReference type="SAM" id="MobiDB-lite"/>
    </source>
</evidence>
<dbReference type="EMBL" id="CP049140">
    <property type="protein sequence ID" value="QIE88076.1"/>
    <property type="molecule type" value="Genomic_DNA"/>
</dbReference>
<dbReference type="RefSeq" id="WP_024765173.1">
    <property type="nucleotide sequence ID" value="NZ_CP049140.1"/>
</dbReference>
<dbReference type="Proteomes" id="UP000501063">
    <property type="component" value="Chromosome"/>
</dbReference>
<protein>
    <recommendedName>
        <fullName evidence="2">HNH nuclease domain-containing protein</fullName>
    </recommendedName>
</protein>
<gene>
    <name evidence="3" type="ORF">G5B91_18085</name>
</gene>
<accession>A0A6G6IXZ4</accession>